<reference evidence="3 4" key="1">
    <citation type="submission" date="2024-09" db="EMBL/GenBank/DDBJ databases">
        <authorList>
            <person name="Sun Q."/>
            <person name="Mori K."/>
        </authorList>
    </citation>
    <scope>NUCLEOTIDE SEQUENCE [LARGE SCALE GENOMIC DNA]</scope>
    <source>
        <strain evidence="3 4">CCM 7706</strain>
    </source>
</reference>
<organism evidence="3 4">
    <name type="scientific">Novosphingobium soli</name>
    <dbReference type="NCBI Taxonomy" id="574956"/>
    <lineage>
        <taxon>Bacteria</taxon>
        <taxon>Pseudomonadati</taxon>
        <taxon>Pseudomonadota</taxon>
        <taxon>Alphaproteobacteria</taxon>
        <taxon>Sphingomonadales</taxon>
        <taxon>Sphingomonadaceae</taxon>
        <taxon>Novosphingobium</taxon>
    </lineage>
</organism>
<keyword evidence="4" id="KW-1185">Reference proteome</keyword>
<protein>
    <submittedName>
        <fullName evidence="3">YbjN domain-containing protein</fullName>
    </submittedName>
</protein>
<dbReference type="Pfam" id="PF10722">
    <property type="entry name" value="YbjN"/>
    <property type="match status" value="1"/>
</dbReference>
<gene>
    <name evidence="3" type="ORF">ACFFJC_11275</name>
</gene>
<keyword evidence="2" id="KW-0732">Signal</keyword>
<sequence>MRRIVLAAVAALCALLAAQPAAAQAYAARALRMSVNLADLKAIVASMPGHKVEEERIWGEGDEADVSLRATDAEGLIYVLVGTACEPSGCSGVMMQVRYNCDAIDYAKLNAANVDRAAVTVWYDSEEKMLGVTRYMLLDHGVTMQNLRENLVVLLELAGDAADAALGQGEDEKKDEATAEATDIS</sequence>
<evidence type="ECO:0000256" key="1">
    <source>
        <dbReference type="SAM" id="MobiDB-lite"/>
    </source>
</evidence>
<feature type="chain" id="PRO_5047380595" evidence="2">
    <location>
        <begin position="24"/>
        <end position="185"/>
    </location>
</feature>
<dbReference type="RefSeq" id="WP_379487615.1">
    <property type="nucleotide sequence ID" value="NZ_JBHLWK010000013.1"/>
</dbReference>
<evidence type="ECO:0000313" key="3">
    <source>
        <dbReference type="EMBL" id="MFC0204854.1"/>
    </source>
</evidence>
<proteinExistence type="predicted"/>
<accession>A0ABV6CVV8</accession>
<feature type="region of interest" description="Disordered" evidence="1">
    <location>
        <begin position="166"/>
        <end position="185"/>
    </location>
</feature>
<evidence type="ECO:0000313" key="4">
    <source>
        <dbReference type="Proteomes" id="UP001589798"/>
    </source>
</evidence>
<dbReference type="Proteomes" id="UP001589798">
    <property type="component" value="Unassembled WGS sequence"/>
</dbReference>
<feature type="signal peptide" evidence="2">
    <location>
        <begin position="1"/>
        <end position="23"/>
    </location>
</feature>
<comment type="caution">
    <text evidence="3">The sequence shown here is derived from an EMBL/GenBank/DDBJ whole genome shotgun (WGS) entry which is preliminary data.</text>
</comment>
<dbReference type="EMBL" id="JBHLWK010000013">
    <property type="protein sequence ID" value="MFC0204854.1"/>
    <property type="molecule type" value="Genomic_DNA"/>
</dbReference>
<evidence type="ECO:0000256" key="2">
    <source>
        <dbReference type="SAM" id="SignalP"/>
    </source>
</evidence>
<name>A0ABV6CVV8_9SPHN</name>
<dbReference type="InterPro" id="IPR019660">
    <property type="entry name" value="Put_sensory_transdc_reg_YbjN"/>
</dbReference>